<name>A0ABT7QPL7_9BACT</name>
<gene>
    <name evidence="2" type="ORF">PF327_02375</name>
</gene>
<feature type="region of interest" description="Disordered" evidence="1">
    <location>
        <begin position="25"/>
        <end position="52"/>
    </location>
</feature>
<comment type="caution">
    <text evidence="2">The sequence shown here is derived from an EMBL/GenBank/DDBJ whole genome shotgun (WGS) entry which is preliminary data.</text>
</comment>
<dbReference type="EMBL" id="JAQIBC010000001">
    <property type="protein sequence ID" value="MDM5263034.1"/>
    <property type="molecule type" value="Genomic_DNA"/>
</dbReference>
<dbReference type="Proteomes" id="UP001169066">
    <property type="component" value="Unassembled WGS sequence"/>
</dbReference>
<organism evidence="2 3">
    <name type="scientific">Sulfurovum xiamenensis</name>
    <dbReference type="NCBI Taxonomy" id="3019066"/>
    <lineage>
        <taxon>Bacteria</taxon>
        <taxon>Pseudomonadati</taxon>
        <taxon>Campylobacterota</taxon>
        <taxon>Epsilonproteobacteria</taxon>
        <taxon>Campylobacterales</taxon>
        <taxon>Sulfurovaceae</taxon>
        <taxon>Sulfurovum</taxon>
    </lineage>
</organism>
<evidence type="ECO:0000313" key="3">
    <source>
        <dbReference type="Proteomes" id="UP001169066"/>
    </source>
</evidence>
<sequence>MLKNSELNRVCKRWNKPTINKLQVNKTLGGIGSNNENNGHPDGSPKSVGQVS</sequence>
<keyword evidence="3" id="KW-1185">Reference proteome</keyword>
<evidence type="ECO:0000313" key="2">
    <source>
        <dbReference type="EMBL" id="MDM5263034.1"/>
    </source>
</evidence>
<evidence type="ECO:0000256" key="1">
    <source>
        <dbReference type="SAM" id="MobiDB-lite"/>
    </source>
</evidence>
<proteinExistence type="predicted"/>
<dbReference type="RefSeq" id="WP_289401162.1">
    <property type="nucleotide sequence ID" value="NZ_JAQIBC010000001.1"/>
</dbReference>
<accession>A0ABT7QPL7</accession>
<protein>
    <submittedName>
        <fullName evidence="2">Uncharacterized protein</fullName>
    </submittedName>
</protein>
<reference evidence="2" key="1">
    <citation type="submission" date="2023-01" db="EMBL/GenBank/DDBJ databases">
        <title>Sulfurovum sp. XTW-4 genome assembly.</title>
        <authorList>
            <person name="Wang J."/>
        </authorList>
    </citation>
    <scope>NUCLEOTIDE SEQUENCE</scope>
    <source>
        <strain evidence="2">XTW-4</strain>
    </source>
</reference>